<evidence type="ECO:0008006" key="4">
    <source>
        <dbReference type="Google" id="ProtNLM"/>
    </source>
</evidence>
<reference evidence="2" key="1">
    <citation type="submission" date="2021-01" db="EMBL/GenBank/DDBJ databases">
        <title>Modified the classification status of verrucomicrobia.</title>
        <authorList>
            <person name="Feng X."/>
        </authorList>
    </citation>
    <scope>NUCLEOTIDE SEQUENCE</scope>
    <source>
        <strain evidence="2">KCTC 22041</strain>
    </source>
</reference>
<evidence type="ECO:0000256" key="1">
    <source>
        <dbReference type="SAM" id="Phobius"/>
    </source>
</evidence>
<sequence>MGEESMAEVMSYICPTCGSEAQVGTPCPGCSKRREKARRSWEQDPSMDGLGETQEFDYEDFVQREFGRGKQAQGGLKWYWWLLAVLVLVAFVAVTFGLS</sequence>
<gene>
    <name evidence="2" type="ORF">JIN85_03860</name>
</gene>
<evidence type="ECO:0000313" key="3">
    <source>
        <dbReference type="Proteomes" id="UP000603141"/>
    </source>
</evidence>
<keyword evidence="1" id="KW-0472">Membrane</keyword>
<organism evidence="2 3">
    <name type="scientific">Luteolibacter pohnpeiensis</name>
    <dbReference type="NCBI Taxonomy" id="454153"/>
    <lineage>
        <taxon>Bacteria</taxon>
        <taxon>Pseudomonadati</taxon>
        <taxon>Verrucomicrobiota</taxon>
        <taxon>Verrucomicrobiia</taxon>
        <taxon>Verrucomicrobiales</taxon>
        <taxon>Verrucomicrobiaceae</taxon>
        <taxon>Luteolibacter</taxon>
    </lineage>
</organism>
<proteinExistence type="predicted"/>
<keyword evidence="3" id="KW-1185">Reference proteome</keyword>
<protein>
    <recommendedName>
        <fullName evidence="4">Zinc ribbon domain-containing protein</fullName>
    </recommendedName>
</protein>
<comment type="caution">
    <text evidence="2">The sequence shown here is derived from an EMBL/GenBank/DDBJ whole genome shotgun (WGS) entry which is preliminary data.</text>
</comment>
<name>A0A934S690_9BACT</name>
<keyword evidence="1" id="KW-0812">Transmembrane</keyword>
<dbReference type="AlphaFoldDB" id="A0A934S690"/>
<dbReference type="Proteomes" id="UP000603141">
    <property type="component" value="Unassembled WGS sequence"/>
</dbReference>
<dbReference type="EMBL" id="JAENIJ010000004">
    <property type="protein sequence ID" value="MBK1881536.1"/>
    <property type="molecule type" value="Genomic_DNA"/>
</dbReference>
<feature type="transmembrane region" description="Helical" evidence="1">
    <location>
        <begin position="78"/>
        <end position="98"/>
    </location>
</feature>
<accession>A0A934S690</accession>
<keyword evidence="1" id="KW-1133">Transmembrane helix</keyword>
<evidence type="ECO:0000313" key="2">
    <source>
        <dbReference type="EMBL" id="MBK1881536.1"/>
    </source>
</evidence>